<proteinExistence type="inferred from homology"/>
<comment type="cofactor">
    <cofactor evidence="12 13 14">
        <name>Zn(2+)</name>
        <dbReference type="ChEBI" id="CHEBI:29105"/>
    </cofactor>
    <text evidence="12 13 14">Binds 1 zinc ion per monomer.</text>
</comment>
<keyword evidence="6 12" id="KW-0479">Metal-binding</keyword>
<evidence type="ECO:0000256" key="9">
    <source>
        <dbReference type="ARBA" id="ARBA00022842"/>
    </source>
</evidence>
<keyword evidence="9" id="KW-0460">Magnesium</keyword>
<dbReference type="GO" id="GO:0003899">
    <property type="term" value="F:DNA-directed RNA polymerase activity"/>
    <property type="evidence" value="ECO:0007669"/>
    <property type="project" value="UniProtKB-UniRule"/>
</dbReference>
<protein>
    <recommendedName>
        <fullName evidence="12 13">DNA primase</fullName>
        <ecNumber evidence="12">2.7.7.101</ecNumber>
    </recommendedName>
</protein>
<name>U4KRH3_ALTPJ</name>
<keyword evidence="8 12" id="KW-0862">Zinc</keyword>
<keyword evidence="7 12" id="KW-0863">Zinc-finger</keyword>
<dbReference type="InterPro" id="IPR006295">
    <property type="entry name" value="DNA_primase_DnaG"/>
</dbReference>
<dbReference type="CDD" id="cd03364">
    <property type="entry name" value="TOPRIM_DnaG_primases"/>
    <property type="match status" value="1"/>
</dbReference>
<dbReference type="PROSITE" id="PS50880">
    <property type="entry name" value="TOPRIM"/>
    <property type="match status" value="1"/>
</dbReference>
<feature type="zinc finger region" description="CHC2-type" evidence="12 14">
    <location>
        <begin position="36"/>
        <end position="60"/>
    </location>
</feature>
<dbReference type="InterPro" id="IPR034151">
    <property type="entry name" value="TOPRIM_DnaG_bac"/>
</dbReference>
<evidence type="ECO:0000256" key="14">
    <source>
        <dbReference type="PIRSR" id="PIRSR002811-1"/>
    </source>
</evidence>
<dbReference type="Gene3D" id="3.40.1360.10">
    <property type="match status" value="1"/>
</dbReference>
<evidence type="ECO:0000256" key="10">
    <source>
        <dbReference type="ARBA" id="ARBA00023125"/>
    </source>
</evidence>
<dbReference type="HAMAP" id="MF_00974">
    <property type="entry name" value="DNA_primase_DnaG"/>
    <property type="match status" value="1"/>
</dbReference>
<evidence type="ECO:0000256" key="1">
    <source>
        <dbReference type="ARBA" id="ARBA00022478"/>
    </source>
</evidence>
<evidence type="ECO:0000256" key="4">
    <source>
        <dbReference type="ARBA" id="ARBA00022695"/>
    </source>
</evidence>
<keyword evidence="11 12" id="KW-0804">Transcription</keyword>
<dbReference type="InterPro" id="IPR036977">
    <property type="entry name" value="DNA_primase_Znf_CHC2"/>
</dbReference>
<dbReference type="GO" id="GO:0008270">
    <property type="term" value="F:zinc ion binding"/>
    <property type="evidence" value="ECO:0007669"/>
    <property type="project" value="UniProtKB-UniRule"/>
</dbReference>
<comment type="domain">
    <text evidence="12">Contains an N-terminal zinc-binding domain, a central core domain that contains the primase activity, and a C-terminal DnaB-binding domain.</text>
</comment>
<dbReference type="SMART" id="SM00400">
    <property type="entry name" value="ZnF_CHCC"/>
    <property type="match status" value="1"/>
</dbReference>
<dbReference type="EC" id="2.7.7.101" evidence="12"/>
<dbReference type="RefSeq" id="WP_026657934.1">
    <property type="nucleotide sequence ID" value="NC_022538.1"/>
</dbReference>
<dbReference type="GO" id="GO:0005737">
    <property type="term" value="C:cytoplasm"/>
    <property type="evidence" value="ECO:0007669"/>
    <property type="project" value="TreeGrafter"/>
</dbReference>
<dbReference type="SMART" id="SM00493">
    <property type="entry name" value="TOPRIM"/>
    <property type="match status" value="1"/>
</dbReference>
<keyword evidence="5 12" id="KW-0235">DNA replication</keyword>
<keyword evidence="4 12" id="KW-0548">Nucleotidyltransferase</keyword>
<evidence type="ECO:0000313" key="16">
    <source>
        <dbReference type="EMBL" id="CCV64166.1"/>
    </source>
</evidence>
<dbReference type="Gene3D" id="3.90.580.10">
    <property type="entry name" value="Zinc finger, CHC2-type domain"/>
    <property type="match status" value="1"/>
</dbReference>
<dbReference type="Proteomes" id="UP000032740">
    <property type="component" value="Chromosome"/>
</dbReference>
<keyword evidence="3 12" id="KW-0808">Transferase</keyword>
<evidence type="ECO:0000256" key="12">
    <source>
        <dbReference type="HAMAP-Rule" id="MF_00974"/>
    </source>
</evidence>
<dbReference type="Gene3D" id="3.90.980.10">
    <property type="entry name" value="DNA primase, catalytic core, N-terminal domain"/>
    <property type="match status" value="1"/>
</dbReference>
<dbReference type="OrthoDB" id="9803773at2"/>
<comment type="catalytic activity">
    <reaction evidence="12">
        <text>ssDNA + n NTP = ssDNA/pppN(pN)n-1 hybrid + (n-1) diphosphate.</text>
        <dbReference type="EC" id="2.7.7.101"/>
    </reaction>
</comment>
<dbReference type="FunFam" id="3.90.980.10:FF:000001">
    <property type="entry name" value="DNA primase"/>
    <property type="match status" value="1"/>
</dbReference>
<dbReference type="InterPro" id="IPR013264">
    <property type="entry name" value="DNAG_N"/>
</dbReference>
<dbReference type="GO" id="GO:0003677">
    <property type="term" value="F:DNA binding"/>
    <property type="evidence" value="ECO:0007669"/>
    <property type="project" value="UniProtKB-KW"/>
</dbReference>
<comment type="similarity">
    <text evidence="12 13">Belongs to the DnaG primase family.</text>
</comment>
<dbReference type="GO" id="GO:0000428">
    <property type="term" value="C:DNA-directed RNA polymerase complex"/>
    <property type="evidence" value="ECO:0007669"/>
    <property type="project" value="UniProtKB-KW"/>
</dbReference>
<dbReference type="InterPro" id="IPR030846">
    <property type="entry name" value="DnaG_bac"/>
</dbReference>
<dbReference type="InterPro" id="IPR002694">
    <property type="entry name" value="Znf_CHC2"/>
</dbReference>
<dbReference type="Pfam" id="PF08275">
    <property type="entry name" value="DNAG_N"/>
    <property type="match status" value="1"/>
</dbReference>
<evidence type="ECO:0000256" key="6">
    <source>
        <dbReference type="ARBA" id="ARBA00022723"/>
    </source>
</evidence>
<comment type="subunit">
    <text evidence="12">Monomer. Interacts with DnaB.</text>
</comment>
<dbReference type="InterPro" id="IPR006171">
    <property type="entry name" value="TOPRIM_dom"/>
</dbReference>
<dbReference type="GO" id="GO:1990077">
    <property type="term" value="C:primosome complex"/>
    <property type="evidence" value="ECO:0007669"/>
    <property type="project" value="UniProtKB-KW"/>
</dbReference>
<dbReference type="Pfam" id="PF13155">
    <property type="entry name" value="Toprim_2"/>
    <property type="match status" value="1"/>
</dbReference>
<dbReference type="AlphaFoldDB" id="U4KRH3"/>
<accession>U4KRH3</accession>
<evidence type="ECO:0000256" key="2">
    <source>
        <dbReference type="ARBA" id="ARBA00022515"/>
    </source>
</evidence>
<keyword evidence="2 12" id="KW-0639">Primosome</keyword>
<evidence type="ECO:0000256" key="3">
    <source>
        <dbReference type="ARBA" id="ARBA00022679"/>
    </source>
</evidence>
<comment type="function">
    <text evidence="12 13">RNA polymerase that catalyzes the synthesis of short RNA molecules used as primers for DNA polymerase during DNA replication.</text>
</comment>
<dbReference type="FunFam" id="3.90.580.10:FF:000001">
    <property type="entry name" value="DNA primase"/>
    <property type="match status" value="1"/>
</dbReference>
<keyword evidence="17" id="KW-1185">Reference proteome</keyword>
<evidence type="ECO:0000256" key="8">
    <source>
        <dbReference type="ARBA" id="ARBA00022833"/>
    </source>
</evidence>
<dbReference type="STRING" id="1318466.BN85405890"/>
<dbReference type="InterPro" id="IPR037068">
    <property type="entry name" value="DNA_primase_core_N_sf"/>
</dbReference>
<dbReference type="SUPFAM" id="SSF57783">
    <property type="entry name" value="Zinc beta-ribbon"/>
    <property type="match status" value="1"/>
</dbReference>
<keyword evidence="10 12" id="KW-0238">DNA-binding</keyword>
<dbReference type="PIRSF" id="PIRSF002811">
    <property type="entry name" value="DnaG"/>
    <property type="match status" value="1"/>
</dbReference>
<evidence type="ECO:0000256" key="7">
    <source>
        <dbReference type="ARBA" id="ARBA00022771"/>
    </source>
</evidence>
<keyword evidence="1 12" id="KW-0240">DNA-directed RNA polymerase</keyword>
<dbReference type="KEGG" id="apal:BN85405890"/>
<dbReference type="Pfam" id="PF01807">
    <property type="entry name" value="Zn_ribbon_DnaG"/>
    <property type="match status" value="1"/>
</dbReference>
<sequence length="584" mass="68542">MDDKLISRINEDVNIVDLVSEFVQLEKKGKNYMGLCPFHQENSPSFSVSPEKNIAVCMSCKEGGVPLTFYRKIKNISFQQAVVELADRLGIEVSHEVKVDPNEHLYKIMHDASQFFQFSLQNTNQGEIALNYLKERQIEKEHIEHFKIGWAPKEKDALYQLLKDKEYQVSDMISLGLVKQNDQGDYYDLFRSRLIFPLTNPEGKVIGFSGRTLDKNEKVKYMNSPETPIFKKGEMLYHYNESLSEIRKTKKVILYEGFFDCIASYKAGLKNIVATMGTALTKQQALLLKKVSNDIVIAYDGDNAGQNAAIKGIDILQKENLRVNILEIPDKLDPDDYVKKYGATSYQSLFETNLKDPYAFKYDKIVKGKDLTNSNDTREIKNELETIFRYTDENIRNLYYKKALEELGIILKYHTQNQTTDYILPKPKETQRVSNKYEWIEIQIVYEVINSSYFLNYILERVHFYELSNWMITSVIEKIGEMYKTYYYDKIEIDKFLEVYPDFTSLINQFKNHFVFKENMRIETKEKLDEYIEMINVDLHRSKRIADLTSLVETATTKEEENKYLEEILKLQREQKMSESKRRI</sequence>
<dbReference type="PANTHER" id="PTHR30313:SF2">
    <property type="entry name" value="DNA PRIMASE"/>
    <property type="match status" value="1"/>
</dbReference>
<dbReference type="GO" id="GO:0006269">
    <property type="term" value="P:DNA replication, synthesis of primer"/>
    <property type="evidence" value="ECO:0007669"/>
    <property type="project" value="UniProtKB-UniRule"/>
</dbReference>
<gene>
    <name evidence="12 16" type="primary">dnaG</name>
    <name evidence="16" type="ORF">BN85405890</name>
</gene>
<dbReference type="HOGENOM" id="CLU_013501_3_2_14"/>
<reference evidence="16 17" key="1">
    <citation type="journal article" date="2013" name="J. Mol. Microbiol. Biotechnol.">
        <title>Analysis of the Complete Genomes of Acholeplasma brassicae , A. palmae and A. laidlawii and Their Comparison to the Obligate Parasites from ' Candidatus Phytoplasma'.</title>
        <authorList>
            <person name="Kube M."/>
            <person name="Siewert C."/>
            <person name="Migdoll A.M."/>
            <person name="Duduk B."/>
            <person name="Holz S."/>
            <person name="Rabus R."/>
            <person name="Seemuller E."/>
            <person name="Mitrovic J."/>
            <person name="Muller I."/>
            <person name="Buttner C."/>
            <person name="Reinhardt R."/>
        </authorList>
    </citation>
    <scope>NUCLEOTIDE SEQUENCE [LARGE SCALE GENOMIC DNA]</scope>
    <source>
        <strain evidence="16 17">J233</strain>
    </source>
</reference>
<dbReference type="EMBL" id="FO681347">
    <property type="protein sequence ID" value="CCV64166.1"/>
    <property type="molecule type" value="Genomic_DNA"/>
</dbReference>
<evidence type="ECO:0000256" key="13">
    <source>
        <dbReference type="PIRNR" id="PIRNR002811"/>
    </source>
</evidence>
<evidence type="ECO:0000256" key="11">
    <source>
        <dbReference type="ARBA" id="ARBA00023163"/>
    </source>
</evidence>
<dbReference type="InterPro" id="IPR050219">
    <property type="entry name" value="DnaG_primase"/>
</dbReference>
<dbReference type="PANTHER" id="PTHR30313">
    <property type="entry name" value="DNA PRIMASE"/>
    <property type="match status" value="1"/>
</dbReference>
<dbReference type="NCBIfam" id="TIGR01391">
    <property type="entry name" value="dnaG"/>
    <property type="match status" value="1"/>
</dbReference>
<evidence type="ECO:0000313" key="17">
    <source>
        <dbReference type="Proteomes" id="UP000032740"/>
    </source>
</evidence>
<organism evidence="16 17">
    <name type="scientific">Alteracholeplasma palmae (strain ATCC 49389 / J233)</name>
    <name type="common">Acholeplasma palmae</name>
    <dbReference type="NCBI Taxonomy" id="1318466"/>
    <lineage>
        <taxon>Bacteria</taxon>
        <taxon>Bacillati</taxon>
        <taxon>Mycoplasmatota</taxon>
        <taxon>Mollicutes</taxon>
        <taxon>Acholeplasmatales</taxon>
        <taxon>Acholeplasmataceae</taxon>
        <taxon>Acholeplasma</taxon>
    </lineage>
</organism>
<evidence type="ECO:0000256" key="5">
    <source>
        <dbReference type="ARBA" id="ARBA00022705"/>
    </source>
</evidence>
<evidence type="ECO:0000259" key="15">
    <source>
        <dbReference type="PROSITE" id="PS50880"/>
    </source>
</evidence>
<dbReference type="SUPFAM" id="SSF56731">
    <property type="entry name" value="DNA primase core"/>
    <property type="match status" value="1"/>
</dbReference>
<feature type="domain" description="Toprim" evidence="15">
    <location>
        <begin position="250"/>
        <end position="331"/>
    </location>
</feature>